<evidence type="ECO:0000313" key="1">
    <source>
        <dbReference type="EMBL" id="EYU16055.1"/>
    </source>
</evidence>
<sequence>MNNNRLIKMQKMAERFHKSGTVSNITMRKINALVKQDKNVNHSLSDVMTGKRIIK</sequence>
<reference evidence="1 2" key="1">
    <citation type="submission" date="2014-03" db="EMBL/GenBank/DDBJ databases">
        <title>Draft Genome of Photorhabdus luminescens BA1, an Egyptian Isolate.</title>
        <authorList>
            <person name="Ghazal S."/>
            <person name="Hurst S.G.IV."/>
            <person name="Morris K."/>
            <person name="Thomas K."/>
            <person name="Tisa L.S."/>
        </authorList>
    </citation>
    <scope>NUCLEOTIDE SEQUENCE [LARGE SCALE GENOMIC DNA]</scope>
    <source>
        <strain evidence="1 2">BA1</strain>
    </source>
</reference>
<gene>
    <name evidence="1" type="ORF">BA1DRAFT_01392</name>
</gene>
<dbReference type="Proteomes" id="UP000023464">
    <property type="component" value="Unassembled WGS sequence"/>
</dbReference>
<dbReference type="PATRIC" id="fig|1393736.3.peg.1411"/>
<dbReference type="EMBL" id="JFGV01000015">
    <property type="protein sequence ID" value="EYU16055.1"/>
    <property type="molecule type" value="Genomic_DNA"/>
</dbReference>
<accession>A0A022PNP6</accession>
<proteinExistence type="predicted"/>
<protein>
    <submittedName>
        <fullName evidence="1">Uncharacterized protein</fullName>
    </submittedName>
</protein>
<evidence type="ECO:0000313" key="2">
    <source>
        <dbReference type="Proteomes" id="UP000023464"/>
    </source>
</evidence>
<dbReference type="RefSeq" id="WP_036777413.1">
    <property type="nucleotide sequence ID" value="NZ_CAWLTM010000100.1"/>
</dbReference>
<keyword evidence="2" id="KW-1185">Reference proteome</keyword>
<dbReference type="AlphaFoldDB" id="A0A022PNP6"/>
<comment type="caution">
    <text evidence="1">The sequence shown here is derived from an EMBL/GenBank/DDBJ whole genome shotgun (WGS) entry which is preliminary data.</text>
</comment>
<name>A0A022PNP6_9GAMM</name>
<organism evidence="1 2">
    <name type="scientific">Photorhabdus aegyptia</name>
    <dbReference type="NCBI Taxonomy" id="2805098"/>
    <lineage>
        <taxon>Bacteria</taxon>
        <taxon>Pseudomonadati</taxon>
        <taxon>Pseudomonadota</taxon>
        <taxon>Gammaproteobacteria</taxon>
        <taxon>Enterobacterales</taxon>
        <taxon>Morganellaceae</taxon>
        <taxon>Photorhabdus</taxon>
    </lineage>
</organism>